<reference evidence="2 3" key="1">
    <citation type="submission" date="2024-03" db="EMBL/GenBank/DDBJ databases">
        <authorList>
            <person name="Cao K."/>
        </authorList>
    </citation>
    <scope>NUCLEOTIDE SEQUENCE [LARGE SCALE GENOMIC DNA]</scope>
    <source>
        <strain evidence="2 3">MCCC 1K00696</strain>
    </source>
</reference>
<gene>
    <name evidence="2" type="ORF">WG950_00295</name>
</gene>
<dbReference type="InterPro" id="IPR037107">
    <property type="entry name" value="Put_OMP_sf"/>
</dbReference>
<keyword evidence="1" id="KW-0732">Signal</keyword>
<organism evidence="2 3">
    <name type="scientific">Polaribacter marinaquae</name>
    <dbReference type="NCBI Taxonomy" id="1642819"/>
    <lineage>
        <taxon>Bacteria</taxon>
        <taxon>Pseudomonadati</taxon>
        <taxon>Bacteroidota</taxon>
        <taxon>Flavobacteriia</taxon>
        <taxon>Flavobacteriales</taxon>
        <taxon>Flavobacteriaceae</taxon>
    </lineage>
</organism>
<dbReference type="Gene3D" id="2.40.128.140">
    <property type="entry name" value="Outer membrane protein"/>
    <property type="match status" value="1"/>
</dbReference>
<name>A0ABZ2TWE3_9FLAO</name>
<protein>
    <submittedName>
        <fullName evidence="2">Lipid A deacylase LpxR family protein</fullName>
    </submittedName>
</protein>
<dbReference type="InterPro" id="IPR018707">
    <property type="entry name" value="LpxR"/>
</dbReference>
<dbReference type="RefSeq" id="WP_340933304.1">
    <property type="nucleotide sequence ID" value="NZ_CP150496.1"/>
</dbReference>
<accession>A0ABZ2TWE3</accession>
<evidence type="ECO:0000313" key="3">
    <source>
        <dbReference type="Proteomes" id="UP001491088"/>
    </source>
</evidence>
<keyword evidence="3" id="KW-1185">Reference proteome</keyword>
<dbReference type="Pfam" id="PF09982">
    <property type="entry name" value="LpxR"/>
    <property type="match status" value="1"/>
</dbReference>
<feature type="chain" id="PRO_5047157256" evidence="1">
    <location>
        <begin position="19"/>
        <end position="316"/>
    </location>
</feature>
<sequence>MKKKVLFLFLFCSIICFSQEKYSKEISFITDNDLYTSTYDDRYYTNGMFLSFKYLSKKTNTSLDKKIIEWQIGHEMFTPAKANTKNIDEHDRPFAGYLFGAFSINRIYKNKQNFKTTFQLGIIGPDAYAMEMQNFIHNMYGFEEGQGWKYQIKSALGLNFNTDYNRFISKDESNHLDLTWVNSAKLGTVYTNISTGLFTRIGFKPLQDFANSIAFNTNLNNKNSSFYRESEAFIFIKPTIRYAFYDATLEGSFLNNGSEITNELVPVVFRIEAGFKFTANRFNFGYTFNYNTNKSKGLKFDNGHKYGSININYLIK</sequence>
<feature type="signal peptide" evidence="1">
    <location>
        <begin position="1"/>
        <end position="18"/>
    </location>
</feature>
<evidence type="ECO:0000313" key="2">
    <source>
        <dbReference type="EMBL" id="WYW55702.1"/>
    </source>
</evidence>
<evidence type="ECO:0000256" key="1">
    <source>
        <dbReference type="SAM" id="SignalP"/>
    </source>
</evidence>
<dbReference type="Proteomes" id="UP001491088">
    <property type="component" value="Chromosome"/>
</dbReference>
<proteinExistence type="predicted"/>
<dbReference type="EMBL" id="CP150496">
    <property type="protein sequence ID" value="WYW55702.1"/>
    <property type="molecule type" value="Genomic_DNA"/>
</dbReference>